<keyword evidence="7" id="KW-1185">Reference proteome</keyword>
<dbReference type="InterPro" id="IPR036390">
    <property type="entry name" value="WH_DNA-bd_sf"/>
</dbReference>
<feature type="domain" description="HTH marR-type" evidence="5">
    <location>
        <begin position="27"/>
        <end position="163"/>
    </location>
</feature>
<feature type="region of interest" description="Disordered" evidence="4">
    <location>
        <begin position="174"/>
        <end position="193"/>
    </location>
</feature>
<keyword evidence="2" id="KW-0238">DNA-binding</keyword>
<dbReference type="SUPFAM" id="SSF46785">
    <property type="entry name" value="Winged helix' DNA-binding domain"/>
    <property type="match status" value="1"/>
</dbReference>
<dbReference type="PROSITE" id="PS50995">
    <property type="entry name" value="HTH_MARR_2"/>
    <property type="match status" value="1"/>
</dbReference>
<evidence type="ECO:0000259" key="5">
    <source>
        <dbReference type="PROSITE" id="PS50995"/>
    </source>
</evidence>
<proteinExistence type="predicted"/>
<dbReference type="InterPro" id="IPR000835">
    <property type="entry name" value="HTH_MarR-typ"/>
</dbReference>
<dbReference type="Gene3D" id="1.10.10.10">
    <property type="entry name" value="Winged helix-like DNA-binding domain superfamily/Winged helix DNA-binding domain"/>
    <property type="match status" value="1"/>
</dbReference>
<accession>A0A087EK00</accession>
<sequence length="193" mass="22498">MHYDETDRLNNRYIPDVSIEVVINMDAPPLSIELQNLVKAIKRYLSLTMPEKAHNATNGNARIIMFLARDRDREIFQMDIEEHFGITRSTASRVLSLMEKKGLIERISVPQDARLKRIVLTDDANAIVEDLRGNAHRMEELLLEGITEGELRQTKDTIRQMRANIDEALLEVLEDDTKQERERRSEQEDKEER</sequence>
<gene>
    <name evidence="6" type="ORF">BITS_0422</name>
</gene>
<reference evidence="6 7" key="1">
    <citation type="submission" date="2014-03" db="EMBL/GenBank/DDBJ databases">
        <title>Genomics of Bifidobacteria.</title>
        <authorList>
            <person name="Ventura M."/>
            <person name="Milani C."/>
            <person name="Lugli G.A."/>
        </authorList>
    </citation>
    <scope>NUCLEOTIDE SEQUENCE [LARGE SCALE GENOMIC DNA]</scope>
    <source>
        <strain evidence="6 7">JCM 13495</strain>
    </source>
</reference>
<evidence type="ECO:0000313" key="7">
    <source>
        <dbReference type="Proteomes" id="UP000029080"/>
    </source>
</evidence>
<evidence type="ECO:0000256" key="3">
    <source>
        <dbReference type="ARBA" id="ARBA00023163"/>
    </source>
</evidence>
<dbReference type="Pfam" id="PF12802">
    <property type="entry name" value="MarR_2"/>
    <property type="match status" value="1"/>
</dbReference>
<dbReference type="GO" id="GO:0003700">
    <property type="term" value="F:DNA-binding transcription factor activity"/>
    <property type="evidence" value="ECO:0007669"/>
    <property type="project" value="InterPro"/>
</dbReference>
<dbReference type="Proteomes" id="UP000029080">
    <property type="component" value="Unassembled WGS sequence"/>
</dbReference>
<evidence type="ECO:0000256" key="4">
    <source>
        <dbReference type="SAM" id="MobiDB-lite"/>
    </source>
</evidence>
<comment type="caution">
    <text evidence="6">The sequence shown here is derived from an EMBL/GenBank/DDBJ whole genome shotgun (WGS) entry which is preliminary data.</text>
</comment>
<dbReference type="InterPro" id="IPR036388">
    <property type="entry name" value="WH-like_DNA-bd_sf"/>
</dbReference>
<dbReference type="AlphaFoldDB" id="A0A087EK00"/>
<dbReference type="InterPro" id="IPR011991">
    <property type="entry name" value="ArsR-like_HTH"/>
</dbReference>
<dbReference type="PRINTS" id="PR00598">
    <property type="entry name" value="HTHMARR"/>
</dbReference>
<keyword evidence="3" id="KW-0804">Transcription</keyword>
<feature type="compositionally biased region" description="Basic and acidic residues" evidence="4">
    <location>
        <begin position="175"/>
        <end position="193"/>
    </location>
</feature>
<dbReference type="GO" id="GO:0003677">
    <property type="term" value="F:DNA binding"/>
    <property type="evidence" value="ECO:0007669"/>
    <property type="project" value="UniProtKB-KW"/>
</dbReference>
<evidence type="ECO:0000256" key="2">
    <source>
        <dbReference type="ARBA" id="ARBA00023125"/>
    </source>
</evidence>
<dbReference type="EMBL" id="JGZU01000003">
    <property type="protein sequence ID" value="KFJ08101.1"/>
    <property type="molecule type" value="Genomic_DNA"/>
</dbReference>
<dbReference type="CDD" id="cd00090">
    <property type="entry name" value="HTH_ARSR"/>
    <property type="match status" value="1"/>
</dbReference>
<dbReference type="PANTHER" id="PTHR42756">
    <property type="entry name" value="TRANSCRIPTIONAL REGULATOR, MARR"/>
    <property type="match status" value="1"/>
</dbReference>
<protein>
    <submittedName>
        <fullName evidence="6">Transcriptional regulator</fullName>
    </submittedName>
</protein>
<name>A0A087EK00_9BIFI</name>
<dbReference type="eggNOG" id="COG1846">
    <property type="taxonomic scope" value="Bacteria"/>
</dbReference>
<evidence type="ECO:0000256" key="1">
    <source>
        <dbReference type="ARBA" id="ARBA00023015"/>
    </source>
</evidence>
<dbReference type="STRING" id="356829.BITS_0422"/>
<organism evidence="6 7">
    <name type="scientific">Bifidobacterium tsurumiense</name>
    <dbReference type="NCBI Taxonomy" id="356829"/>
    <lineage>
        <taxon>Bacteria</taxon>
        <taxon>Bacillati</taxon>
        <taxon>Actinomycetota</taxon>
        <taxon>Actinomycetes</taxon>
        <taxon>Bifidobacteriales</taxon>
        <taxon>Bifidobacteriaceae</taxon>
        <taxon>Bifidobacterium</taxon>
    </lineage>
</organism>
<evidence type="ECO:0000313" key="6">
    <source>
        <dbReference type="EMBL" id="KFJ08101.1"/>
    </source>
</evidence>
<keyword evidence="1" id="KW-0805">Transcription regulation</keyword>
<dbReference type="SMART" id="SM00347">
    <property type="entry name" value="HTH_MARR"/>
    <property type="match status" value="1"/>
</dbReference>
<dbReference type="PANTHER" id="PTHR42756:SF1">
    <property type="entry name" value="TRANSCRIPTIONAL REPRESSOR OF EMRAB OPERON"/>
    <property type="match status" value="1"/>
</dbReference>